<dbReference type="GO" id="GO:0006096">
    <property type="term" value="P:glycolytic process"/>
    <property type="evidence" value="ECO:0007669"/>
    <property type="project" value="UniProtKB-UniRule"/>
</dbReference>
<evidence type="ECO:0000256" key="1">
    <source>
        <dbReference type="ARBA" id="ARBA00006717"/>
    </source>
</evidence>
<evidence type="ECO:0000256" key="3">
    <source>
        <dbReference type="ARBA" id="ARBA00023235"/>
    </source>
</evidence>
<evidence type="ECO:0000256" key="5">
    <source>
        <dbReference type="PIRSR" id="PIRSR613078-1"/>
    </source>
</evidence>
<dbReference type="NCBIfam" id="TIGR01258">
    <property type="entry name" value="pgm_1"/>
    <property type="match status" value="1"/>
</dbReference>
<feature type="site" description="Transition state stabilizer" evidence="4 7">
    <location>
        <position position="193"/>
    </location>
</feature>
<accession>A0A6N7XNC1</accession>
<dbReference type="EC" id="5.4.2.11" evidence="4"/>
<dbReference type="PANTHER" id="PTHR11931">
    <property type="entry name" value="PHOSPHOGLYCERATE MUTASE"/>
    <property type="match status" value="1"/>
</dbReference>
<dbReference type="HAMAP" id="MF_01039">
    <property type="entry name" value="PGAM_GpmA"/>
    <property type="match status" value="1"/>
</dbReference>
<keyword evidence="2 4" id="KW-0324">Glycolysis</keyword>
<keyword evidence="4" id="KW-0312">Gluconeogenesis</keyword>
<dbReference type="Proteomes" id="UP000469325">
    <property type="component" value="Unassembled WGS sequence"/>
</dbReference>
<feature type="active site" description="Proton donor/acceptor" evidence="4 5">
    <location>
        <position position="91"/>
    </location>
</feature>
<dbReference type="Gene3D" id="3.40.50.1240">
    <property type="entry name" value="Phosphoglycerate mutase-like"/>
    <property type="match status" value="1"/>
</dbReference>
<feature type="binding site" evidence="4 6">
    <location>
        <position position="64"/>
    </location>
    <ligand>
        <name>substrate</name>
    </ligand>
</feature>
<comment type="caution">
    <text evidence="4">Lacks conserved residue(s) required for the propagation of feature annotation.</text>
</comment>
<evidence type="ECO:0000256" key="7">
    <source>
        <dbReference type="PIRSR" id="PIRSR613078-3"/>
    </source>
</evidence>
<comment type="catalytic activity">
    <reaction evidence="4">
        <text>(2R)-2-phosphoglycerate = (2R)-3-phosphoglycerate</text>
        <dbReference type="Rhea" id="RHEA:15901"/>
        <dbReference type="ChEBI" id="CHEBI:58272"/>
        <dbReference type="ChEBI" id="CHEBI:58289"/>
        <dbReference type="EC" id="5.4.2.11"/>
    </reaction>
</comment>
<feature type="active site" description="Tele-phosphohistidine intermediate" evidence="4 5">
    <location>
        <position position="11"/>
    </location>
</feature>
<gene>
    <name evidence="4" type="primary">gpmA</name>
    <name evidence="8" type="ORF">FYJ68_06425</name>
</gene>
<keyword evidence="3 4" id="KW-0413">Isomerase</keyword>
<sequence length="260" mass="28945">MRNARLVVMRHGESVWTDKTQNRFAGWVDVPLTERGREQARHAGELMAAEGIAPDALFTSLLRRTIVSADIALDVLDRMWIPVIRTWRLNERHYGAFQGQTRPAMRERYGDELFQAYRRSFDVRPPQIDPSSPYFTGGDPRYSAAAGDALGGPDPSAIRSECLKDVIARLEPFWQAYVVPVLLQGSTVLVVTHGSVVRSLIKVIEGVSDDQIVHVNVPTGIPRVYDFRVDAFGGLQVRGEGRYLDPEAAEAGMAEVRSLA</sequence>
<keyword evidence="9" id="KW-1185">Reference proteome</keyword>
<comment type="similarity">
    <text evidence="1 4">Belongs to the phosphoglycerate mutase family. BPG-dependent PGAM subfamily.</text>
</comment>
<evidence type="ECO:0000256" key="2">
    <source>
        <dbReference type="ARBA" id="ARBA00023152"/>
    </source>
</evidence>
<proteinExistence type="inferred from homology"/>
<feature type="binding site" evidence="4 6">
    <location>
        <begin position="91"/>
        <end position="94"/>
    </location>
    <ligand>
        <name>substrate</name>
    </ligand>
</feature>
<dbReference type="UniPathway" id="UPA00109">
    <property type="reaction ID" value="UER00186"/>
</dbReference>
<dbReference type="RefSeq" id="WP_154435177.1">
    <property type="nucleotide sequence ID" value="NZ_VUNC01000004.1"/>
</dbReference>
<dbReference type="InterPro" id="IPR005952">
    <property type="entry name" value="Phosphogly_mut1"/>
</dbReference>
<organism evidence="8 9">
    <name type="scientific">Olsenella porci</name>
    <dbReference type="NCBI Taxonomy" id="2652279"/>
    <lineage>
        <taxon>Bacteria</taxon>
        <taxon>Bacillati</taxon>
        <taxon>Actinomycetota</taxon>
        <taxon>Coriobacteriia</taxon>
        <taxon>Coriobacteriales</taxon>
        <taxon>Atopobiaceae</taxon>
        <taxon>Olsenella</taxon>
    </lineage>
</organism>
<evidence type="ECO:0000313" key="8">
    <source>
        <dbReference type="EMBL" id="MST72738.1"/>
    </source>
</evidence>
<dbReference type="InterPro" id="IPR013078">
    <property type="entry name" value="His_Pase_superF_clade-1"/>
</dbReference>
<dbReference type="CDD" id="cd07067">
    <property type="entry name" value="HP_PGM_like"/>
    <property type="match status" value="1"/>
</dbReference>
<dbReference type="GO" id="GO:0004619">
    <property type="term" value="F:phosphoglycerate mutase activity"/>
    <property type="evidence" value="ECO:0007669"/>
    <property type="project" value="UniProtKB-UniRule"/>
</dbReference>
<dbReference type="Pfam" id="PF00300">
    <property type="entry name" value="His_Phos_1"/>
    <property type="match status" value="2"/>
</dbReference>
<dbReference type="InterPro" id="IPR029033">
    <property type="entry name" value="His_PPase_superfam"/>
</dbReference>
<dbReference type="PIRSF" id="PIRSF000709">
    <property type="entry name" value="6PFK_2-Ptase"/>
    <property type="match status" value="1"/>
</dbReference>
<feature type="binding site" evidence="4 6">
    <location>
        <begin position="118"/>
        <end position="119"/>
    </location>
    <ligand>
        <name>substrate</name>
    </ligand>
</feature>
<comment type="pathway">
    <text evidence="4">Carbohydrate degradation; glycolysis; pyruvate from D-glyceraldehyde 3-phosphate: step 3/5.</text>
</comment>
<dbReference type="EMBL" id="VUNC01000004">
    <property type="protein sequence ID" value="MST72738.1"/>
    <property type="molecule type" value="Genomic_DNA"/>
</dbReference>
<dbReference type="GO" id="GO:0006094">
    <property type="term" value="P:gluconeogenesis"/>
    <property type="evidence" value="ECO:0007669"/>
    <property type="project" value="UniProtKB-UniRule"/>
</dbReference>
<evidence type="ECO:0000256" key="6">
    <source>
        <dbReference type="PIRSR" id="PIRSR613078-2"/>
    </source>
</evidence>
<evidence type="ECO:0000256" key="4">
    <source>
        <dbReference type="HAMAP-Rule" id="MF_01039"/>
    </source>
</evidence>
<dbReference type="SUPFAM" id="SSF53254">
    <property type="entry name" value="Phosphoglycerate mutase-like"/>
    <property type="match status" value="1"/>
</dbReference>
<comment type="function">
    <text evidence="4">Catalyzes the interconversion of 2-phosphoglycerate and 3-phosphoglycerate.</text>
</comment>
<reference evidence="8 9" key="1">
    <citation type="submission" date="2019-08" db="EMBL/GenBank/DDBJ databases">
        <title>In-depth cultivation of the pig gut microbiome towards novel bacterial diversity and tailored functional studies.</title>
        <authorList>
            <person name="Wylensek D."/>
            <person name="Hitch T.C.A."/>
            <person name="Clavel T."/>
        </authorList>
    </citation>
    <scope>NUCLEOTIDE SEQUENCE [LARGE SCALE GENOMIC DNA]</scope>
    <source>
        <strain evidence="8 9">CA-Schmier-601-WT-1</strain>
    </source>
</reference>
<dbReference type="AlphaFoldDB" id="A0A6N7XNC1"/>
<comment type="caution">
    <text evidence="8">The sequence shown here is derived from an EMBL/GenBank/DDBJ whole genome shotgun (WGS) entry which is preliminary data.</text>
</comment>
<name>A0A6N7XNC1_9ACTN</name>
<evidence type="ECO:0000313" key="9">
    <source>
        <dbReference type="Proteomes" id="UP000469325"/>
    </source>
</evidence>
<dbReference type="SMART" id="SM00855">
    <property type="entry name" value="PGAM"/>
    <property type="match status" value="1"/>
</dbReference>
<protein>
    <recommendedName>
        <fullName evidence="4">2,3-bisphosphoglycerate-dependent phosphoglycerate mutase</fullName>
        <shortName evidence="4">BPG-dependent PGAM</shortName>
        <shortName evidence="4">PGAM</shortName>
        <shortName evidence="4">Phosphoglyceromutase</shortName>
        <shortName evidence="4">dPGM</shortName>
        <ecNumber evidence="4">5.4.2.11</ecNumber>
    </recommendedName>
</protein>